<protein>
    <submittedName>
        <fullName evidence="11">Endothelin-converting enzyme 2-like</fullName>
    </submittedName>
</protein>
<evidence type="ECO:0000256" key="3">
    <source>
        <dbReference type="ARBA" id="ARBA00007357"/>
    </source>
</evidence>
<dbReference type="CDD" id="cd08662">
    <property type="entry name" value="M13"/>
    <property type="match status" value="1"/>
</dbReference>
<accession>A0AAJ6YZ60</accession>
<dbReference type="Gene3D" id="1.10.1380.10">
    <property type="entry name" value="Neutral endopeptidase , domain2"/>
    <property type="match status" value="1"/>
</dbReference>
<dbReference type="Proteomes" id="UP000694872">
    <property type="component" value="Unplaced"/>
</dbReference>
<dbReference type="InterPro" id="IPR042089">
    <property type="entry name" value="Peptidase_M13_dom_2"/>
</dbReference>
<dbReference type="InterPro" id="IPR024079">
    <property type="entry name" value="MetalloPept_cat_dom_sf"/>
</dbReference>
<sequence length="765" mass="88450">MNAWGNEGDDAMGPSVSLYKYIFKPPPNICMTKECLRSAANLALSIDKTAHPCDDFYQYMCGNWPKNHPRPDEYISFDWFSDQETRVYAAVRDFLEADDPNLYKKPKPVQQTKIMYEACMDVKTLEERGLEPVMKMLDEIGLPHFPTIINATAEDLNNYTFDWVDAVIKIKKKLGMDVLVGFDIFFDSNNFTNDKILIGAPEVTHPFPSMYGNVIFKRNKKRRYSDILKSIAPLQTPNIERQVPTKKEDEEEKEKTEKFYVELMKYFIEEESKVRNFSKLLNDRFLEVANIYNDLNEDMNDMMSYNETDETEPYETEDYTVDQIQNITDLIVAQTNGTTIPIWKRYFEGIFTVKDEKLDFAKEKISINQLDLEYLCLMAAYVSKTPPIQLELYIWMKVIEVLTADTTQTLYQLFLKIYPTDIVAARSLRCANAVNDMLGMAVAYAIAEPDFISVVKPKIQVMLKNLKGALAQLIGKTKWMDDNTKLKSYRKIIEMKTLIGFPDWLLEEGQLESYYKGIEVNKKTHLENMISIAQMEIKAKMDDYRQTRPNIWYIDPTVVNAYHVFATNTITVPMVILQYPFYDLGLDSLNYGSLGTIIGHEITHGFDNLGRLYDKDGYSKNWWSNETVDSYQNATECLVKQYSSFNIPELGKNIDGHRTLGENIADNGAIRQAFTAFERHLRRTEPEAKLPGFEEFSPQQMFFMSYGNLWCGISTNNSLKASLEDEHSPLKFRVKGSLQNIEHFARTWNCPPESPMNPTKKCVIF</sequence>
<proteinExistence type="inferred from homology"/>
<evidence type="ECO:0000256" key="5">
    <source>
        <dbReference type="ARBA" id="ARBA00022723"/>
    </source>
</evidence>
<reference evidence="11" key="1">
    <citation type="submission" date="2025-08" db="UniProtKB">
        <authorList>
            <consortium name="RefSeq"/>
        </authorList>
    </citation>
    <scope>IDENTIFICATION</scope>
</reference>
<evidence type="ECO:0000259" key="10">
    <source>
        <dbReference type="Pfam" id="PF05649"/>
    </source>
</evidence>
<dbReference type="SUPFAM" id="SSF55486">
    <property type="entry name" value="Metalloproteases ('zincins'), catalytic domain"/>
    <property type="match status" value="1"/>
</dbReference>
<dbReference type="KEGG" id="pxu:106113601"/>
<comment type="cofactor">
    <cofactor evidence="1">
        <name>Zn(2+)</name>
        <dbReference type="ChEBI" id="CHEBI:29105"/>
    </cofactor>
</comment>
<keyword evidence="5" id="KW-0479">Metal-binding</keyword>
<dbReference type="PANTHER" id="PTHR11733:SF133">
    <property type="entry name" value="PHOSPHATE-REGULATING NEUTRAL ENDOPEPTIDASE PHEX"/>
    <property type="match status" value="1"/>
</dbReference>
<organism evidence="11">
    <name type="scientific">Papilio xuthus</name>
    <name type="common">Asian swallowtail butterfly</name>
    <dbReference type="NCBI Taxonomy" id="66420"/>
    <lineage>
        <taxon>Eukaryota</taxon>
        <taxon>Metazoa</taxon>
        <taxon>Ecdysozoa</taxon>
        <taxon>Arthropoda</taxon>
        <taxon>Hexapoda</taxon>
        <taxon>Insecta</taxon>
        <taxon>Pterygota</taxon>
        <taxon>Neoptera</taxon>
        <taxon>Endopterygota</taxon>
        <taxon>Lepidoptera</taxon>
        <taxon>Glossata</taxon>
        <taxon>Ditrysia</taxon>
        <taxon>Papilionoidea</taxon>
        <taxon>Papilionidae</taxon>
        <taxon>Papilioninae</taxon>
        <taxon>Papilio</taxon>
    </lineage>
</organism>
<dbReference type="PRINTS" id="PR00786">
    <property type="entry name" value="NEPRILYSIN"/>
</dbReference>
<dbReference type="Pfam" id="PF05649">
    <property type="entry name" value="Peptidase_M13_N"/>
    <property type="match status" value="1"/>
</dbReference>
<dbReference type="RefSeq" id="XP_013161889.1">
    <property type="nucleotide sequence ID" value="XM_013306435.1"/>
</dbReference>
<dbReference type="PANTHER" id="PTHR11733">
    <property type="entry name" value="ZINC METALLOPROTEASE FAMILY M13 NEPRILYSIN-RELATED"/>
    <property type="match status" value="1"/>
</dbReference>
<dbReference type="AlphaFoldDB" id="A0AAJ6YZ60"/>
<keyword evidence="7" id="KW-0862">Zinc</keyword>
<evidence type="ECO:0000259" key="9">
    <source>
        <dbReference type="Pfam" id="PF01431"/>
    </source>
</evidence>
<dbReference type="Gene3D" id="3.40.390.10">
    <property type="entry name" value="Collagenase (Catalytic Domain)"/>
    <property type="match status" value="1"/>
</dbReference>
<evidence type="ECO:0000256" key="6">
    <source>
        <dbReference type="ARBA" id="ARBA00022801"/>
    </source>
</evidence>
<evidence type="ECO:0000256" key="2">
    <source>
        <dbReference type="ARBA" id="ARBA00004401"/>
    </source>
</evidence>
<evidence type="ECO:0000313" key="11">
    <source>
        <dbReference type="RefSeq" id="XP_013161889.1"/>
    </source>
</evidence>
<dbReference type="PROSITE" id="PS51885">
    <property type="entry name" value="NEPRILYSIN"/>
    <property type="match status" value="1"/>
</dbReference>
<comment type="similarity">
    <text evidence="3">Belongs to the peptidase M13 family.</text>
</comment>
<keyword evidence="6" id="KW-0378">Hydrolase</keyword>
<dbReference type="GO" id="GO:0004222">
    <property type="term" value="F:metalloendopeptidase activity"/>
    <property type="evidence" value="ECO:0007669"/>
    <property type="project" value="InterPro"/>
</dbReference>
<dbReference type="GO" id="GO:0016485">
    <property type="term" value="P:protein processing"/>
    <property type="evidence" value="ECO:0007669"/>
    <property type="project" value="TreeGrafter"/>
</dbReference>
<dbReference type="InterPro" id="IPR000718">
    <property type="entry name" value="Peptidase_M13"/>
</dbReference>
<feature type="domain" description="Peptidase M13 C-terminal" evidence="9">
    <location>
        <begin position="560"/>
        <end position="763"/>
    </location>
</feature>
<dbReference type="GO" id="GO:0005886">
    <property type="term" value="C:plasma membrane"/>
    <property type="evidence" value="ECO:0007669"/>
    <property type="project" value="UniProtKB-SubCell"/>
</dbReference>
<name>A0AAJ6YZ60_PAPXU</name>
<dbReference type="InterPro" id="IPR008753">
    <property type="entry name" value="Peptidase_M13_N"/>
</dbReference>
<keyword evidence="4" id="KW-0645">Protease</keyword>
<dbReference type="Pfam" id="PF01431">
    <property type="entry name" value="Peptidase_M13"/>
    <property type="match status" value="1"/>
</dbReference>
<evidence type="ECO:0000256" key="8">
    <source>
        <dbReference type="ARBA" id="ARBA00023049"/>
    </source>
</evidence>
<keyword evidence="8" id="KW-0482">Metalloprotease</keyword>
<feature type="domain" description="Peptidase M13 N-terminal" evidence="10">
    <location>
        <begin position="52"/>
        <end position="502"/>
    </location>
</feature>
<dbReference type="InterPro" id="IPR018497">
    <property type="entry name" value="Peptidase_M13_C"/>
</dbReference>
<dbReference type="GeneID" id="106113601"/>
<gene>
    <name evidence="11" type="primary">LOC106113601</name>
</gene>
<evidence type="ECO:0000256" key="1">
    <source>
        <dbReference type="ARBA" id="ARBA00001947"/>
    </source>
</evidence>
<comment type="subcellular location">
    <subcellularLocation>
        <location evidence="2">Cell membrane</location>
        <topology evidence="2">Single-pass type II membrane protein</topology>
    </subcellularLocation>
</comment>
<dbReference type="GO" id="GO:0046872">
    <property type="term" value="F:metal ion binding"/>
    <property type="evidence" value="ECO:0007669"/>
    <property type="project" value="UniProtKB-KW"/>
</dbReference>
<evidence type="ECO:0000256" key="7">
    <source>
        <dbReference type="ARBA" id="ARBA00022833"/>
    </source>
</evidence>
<evidence type="ECO:0000256" key="4">
    <source>
        <dbReference type="ARBA" id="ARBA00022670"/>
    </source>
</evidence>